<dbReference type="SUPFAM" id="SSF55486">
    <property type="entry name" value="Metalloproteases ('zincins'), catalytic domain"/>
    <property type="match status" value="1"/>
</dbReference>
<feature type="transmembrane region" description="Helical" evidence="5">
    <location>
        <begin position="21"/>
        <end position="40"/>
    </location>
</feature>
<accession>A0A929KWE6</accession>
<dbReference type="PANTHER" id="PTHR30168:SF0">
    <property type="entry name" value="INNER MEMBRANE PROTEIN"/>
    <property type="match status" value="1"/>
</dbReference>
<dbReference type="InterPro" id="IPR007343">
    <property type="entry name" value="Uncharacterised_pept_Zn_put"/>
</dbReference>
<keyword evidence="2 5" id="KW-0812">Transmembrane</keyword>
<proteinExistence type="predicted"/>
<evidence type="ECO:0000256" key="1">
    <source>
        <dbReference type="ARBA" id="ARBA00004167"/>
    </source>
</evidence>
<dbReference type="PANTHER" id="PTHR30168">
    <property type="entry name" value="PUTATIVE MEMBRANE PROTEIN YPFJ"/>
    <property type="match status" value="1"/>
</dbReference>
<evidence type="ECO:0000313" key="6">
    <source>
        <dbReference type="EMBL" id="MBE9661163.1"/>
    </source>
</evidence>
<comment type="caution">
    <text evidence="6">The sequence shown here is derived from an EMBL/GenBank/DDBJ whole genome shotgun (WGS) entry which is preliminary data.</text>
</comment>
<reference evidence="6" key="1">
    <citation type="submission" date="2020-10" db="EMBL/GenBank/DDBJ databases">
        <title>Mucilaginibacter mali sp. nov., isolated from rhizosphere soil of apple orchard.</title>
        <authorList>
            <person name="Lee J.-S."/>
            <person name="Kim H.S."/>
            <person name="Kim J.-S."/>
        </authorList>
    </citation>
    <scope>NUCLEOTIDE SEQUENCE</scope>
    <source>
        <strain evidence="6">KCTC 22746</strain>
    </source>
</reference>
<dbReference type="GO" id="GO:0016020">
    <property type="term" value="C:membrane"/>
    <property type="evidence" value="ECO:0007669"/>
    <property type="project" value="UniProtKB-SubCell"/>
</dbReference>
<evidence type="ECO:0000256" key="2">
    <source>
        <dbReference type="ARBA" id="ARBA00022692"/>
    </source>
</evidence>
<keyword evidence="3 5" id="KW-1133">Transmembrane helix</keyword>
<evidence type="ECO:0000256" key="5">
    <source>
        <dbReference type="SAM" id="Phobius"/>
    </source>
</evidence>
<protein>
    <submittedName>
        <fullName evidence="6">Zinc metallopeptidase</fullName>
    </submittedName>
</protein>
<evidence type="ECO:0000256" key="3">
    <source>
        <dbReference type="ARBA" id="ARBA00022989"/>
    </source>
</evidence>
<gene>
    <name evidence="6" type="ORF">IRJ16_04650</name>
</gene>
<evidence type="ECO:0000256" key="4">
    <source>
        <dbReference type="ARBA" id="ARBA00023136"/>
    </source>
</evidence>
<organism evidence="6 7">
    <name type="scientific">Mucilaginibacter myungsuensis</name>
    <dbReference type="NCBI Taxonomy" id="649104"/>
    <lineage>
        <taxon>Bacteria</taxon>
        <taxon>Pseudomonadati</taxon>
        <taxon>Bacteroidota</taxon>
        <taxon>Sphingobacteriia</taxon>
        <taxon>Sphingobacteriales</taxon>
        <taxon>Sphingobacteriaceae</taxon>
        <taxon>Mucilaginibacter</taxon>
    </lineage>
</organism>
<keyword evidence="4 5" id="KW-0472">Membrane</keyword>
<dbReference type="Proteomes" id="UP000622475">
    <property type="component" value="Unassembled WGS sequence"/>
</dbReference>
<name>A0A929KWE6_9SPHI</name>
<dbReference type="EMBL" id="JADFFL010000002">
    <property type="protein sequence ID" value="MBE9661163.1"/>
    <property type="molecule type" value="Genomic_DNA"/>
</dbReference>
<keyword evidence="7" id="KW-1185">Reference proteome</keyword>
<dbReference type="AlphaFoldDB" id="A0A929KWE6"/>
<evidence type="ECO:0000313" key="7">
    <source>
        <dbReference type="Proteomes" id="UP000622475"/>
    </source>
</evidence>
<sequence length="288" mass="31419">MKWFGGRESNNVEQGSGGGGRGLAFGGGIIGLIGAVIYMFTGINPAELLNGSGQPDQSQQTTKVEGNISMDKRFVRVVVAGTEDVWDSLFVSIGKTYEHPTLQLFTDEVNAEGCGYATSATGPFYCPANRRMYLDMTFFDDLSQRFGAPGDAAKAYVIAHEVGHHVQNLLGVTEQMDRARSQMSETQYNKLSVALELQADFYAGVWAHYEQDTRAKGIVISRSDIDSALVAANAIGDDRLQQQGSGHVNPDSFTHGTSAQRAFWFKKGFDTGDIRQGDTFAALKREEY</sequence>
<dbReference type="RefSeq" id="WP_194110366.1">
    <property type="nucleotide sequence ID" value="NZ_JADFFL010000002.1"/>
</dbReference>
<dbReference type="Pfam" id="PF04228">
    <property type="entry name" value="Zn_peptidase"/>
    <property type="match status" value="1"/>
</dbReference>
<comment type="subcellular location">
    <subcellularLocation>
        <location evidence="1">Membrane</location>
        <topology evidence="1">Single-pass membrane protein</topology>
    </subcellularLocation>
</comment>